<evidence type="ECO:0000256" key="1">
    <source>
        <dbReference type="SAM" id="MobiDB-lite"/>
    </source>
</evidence>
<keyword evidence="2" id="KW-0472">Membrane</keyword>
<reference evidence="3 4" key="1">
    <citation type="submission" date="2019-04" db="EMBL/GenBank/DDBJ databases">
        <authorList>
            <person name="Park S."/>
            <person name="Yoon J.-H."/>
        </authorList>
    </citation>
    <scope>NUCLEOTIDE SEQUENCE [LARGE SCALE GENOMIC DNA]</scope>
    <source>
        <strain evidence="3 4">HJM-18</strain>
    </source>
</reference>
<evidence type="ECO:0000313" key="4">
    <source>
        <dbReference type="Proteomes" id="UP000298325"/>
    </source>
</evidence>
<keyword evidence="2" id="KW-1133">Transmembrane helix</keyword>
<feature type="region of interest" description="Disordered" evidence="1">
    <location>
        <begin position="156"/>
        <end position="180"/>
    </location>
</feature>
<dbReference type="EMBL" id="SRPF01000004">
    <property type="protein sequence ID" value="TGN38966.1"/>
    <property type="molecule type" value="Genomic_DNA"/>
</dbReference>
<proteinExistence type="predicted"/>
<comment type="caution">
    <text evidence="3">The sequence shown here is derived from an EMBL/GenBank/DDBJ whole genome shotgun (WGS) entry which is preliminary data.</text>
</comment>
<dbReference type="AlphaFoldDB" id="A0A4Z1BAT9"/>
<organism evidence="3 4">
    <name type="scientific">Marinobacter confluentis</name>
    <dbReference type="NCBI Taxonomy" id="1697557"/>
    <lineage>
        <taxon>Bacteria</taxon>
        <taxon>Pseudomonadati</taxon>
        <taxon>Pseudomonadota</taxon>
        <taxon>Gammaproteobacteria</taxon>
        <taxon>Pseudomonadales</taxon>
        <taxon>Marinobacteraceae</taxon>
        <taxon>Marinobacter</taxon>
    </lineage>
</organism>
<evidence type="ECO:0000313" key="3">
    <source>
        <dbReference type="EMBL" id="TGN38966.1"/>
    </source>
</evidence>
<feature type="transmembrane region" description="Helical" evidence="2">
    <location>
        <begin position="64"/>
        <end position="85"/>
    </location>
</feature>
<evidence type="ECO:0008006" key="5">
    <source>
        <dbReference type="Google" id="ProtNLM"/>
    </source>
</evidence>
<dbReference type="RefSeq" id="WP_135804191.1">
    <property type="nucleotide sequence ID" value="NZ_SRPF01000004.1"/>
</dbReference>
<gene>
    <name evidence="3" type="ORF">E5Q11_14650</name>
</gene>
<dbReference type="OrthoDB" id="5905880at2"/>
<sequence>MIRLFYLVSSIDSAKEISDDLHEHGVTDWRFHIVSKDEAGLYTHQLHTASILDRTDLPRFVERGAIIGFVVALVVLLSLSFLEVLSMPTAAWIALFAFIVAAGAWVGGFGGIQSENYRIQPFHDDIEAGKYLIMVDAPKNHIPKVKELMTKNHPEAELQGKDSSINNPFAGRRTHKIQAA</sequence>
<accession>A0A4Z1BAT9</accession>
<name>A0A4Z1BAT9_9GAMM</name>
<protein>
    <recommendedName>
        <fullName evidence="5">DUF1269 domain-containing protein</fullName>
    </recommendedName>
</protein>
<keyword evidence="2" id="KW-0812">Transmembrane</keyword>
<keyword evidence="4" id="KW-1185">Reference proteome</keyword>
<feature type="transmembrane region" description="Helical" evidence="2">
    <location>
        <begin position="91"/>
        <end position="112"/>
    </location>
</feature>
<dbReference type="Proteomes" id="UP000298325">
    <property type="component" value="Unassembled WGS sequence"/>
</dbReference>
<evidence type="ECO:0000256" key="2">
    <source>
        <dbReference type="SAM" id="Phobius"/>
    </source>
</evidence>